<dbReference type="InterPro" id="IPR004045">
    <property type="entry name" value="Glutathione_S-Trfase_N"/>
</dbReference>
<dbReference type="InterPro" id="IPR036249">
    <property type="entry name" value="Thioredoxin-like_sf"/>
</dbReference>
<dbReference type="RefSeq" id="WP_369314185.1">
    <property type="nucleotide sequence ID" value="NZ_JBEHZE010000001.1"/>
</dbReference>
<dbReference type="Pfam" id="PF13410">
    <property type="entry name" value="GST_C_2"/>
    <property type="match status" value="1"/>
</dbReference>
<dbReference type="PROSITE" id="PS50405">
    <property type="entry name" value="GST_CTER"/>
    <property type="match status" value="1"/>
</dbReference>
<dbReference type="InterPro" id="IPR036282">
    <property type="entry name" value="Glutathione-S-Trfase_C_sf"/>
</dbReference>
<feature type="domain" description="GST N-terminal" evidence="1">
    <location>
        <begin position="2"/>
        <end position="80"/>
    </location>
</feature>
<dbReference type="InterPro" id="IPR040079">
    <property type="entry name" value="Glutathione_S-Trfase"/>
</dbReference>
<dbReference type="Gene3D" id="3.40.30.10">
    <property type="entry name" value="Glutaredoxin"/>
    <property type="match status" value="1"/>
</dbReference>
<keyword evidence="4" id="KW-1185">Reference proteome</keyword>
<evidence type="ECO:0000259" key="1">
    <source>
        <dbReference type="PROSITE" id="PS50404"/>
    </source>
</evidence>
<dbReference type="SUPFAM" id="SSF47616">
    <property type="entry name" value="GST C-terminal domain-like"/>
    <property type="match status" value="1"/>
</dbReference>
<gene>
    <name evidence="3" type="ORF">ABFZ84_11635</name>
</gene>
<dbReference type="PANTHER" id="PTHR43968:SF6">
    <property type="entry name" value="GLUTATHIONE S-TRANSFERASE OMEGA"/>
    <property type="match status" value="1"/>
</dbReference>
<dbReference type="EMBL" id="JBEHZE010000001">
    <property type="protein sequence ID" value="MEX6634196.1"/>
    <property type="molecule type" value="Genomic_DNA"/>
</dbReference>
<feature type="domain" description="GST C-terminal" evidence="2">
    <location>
        <begin position="76"/>
        <end position="208"/>
    </location>
</feature>
<evidence type="ECO:0000313" key="4">
    <source>
        <dbReference type="Proteomes" id="UP001560685"/>
    </source>
</evidence>
<dbReference type="Proteomes" id="UP001560685">
    <property type="component" value="Unassembled WGS sequence"/>
</dbReference>
<evidence type="ECO:0000313" key="3">
    <source>
        <dbReference type="EMBL" id="MEX6634196.1"/>
    </source>
</evidence>
<dbReference type="CDD" id="cd03196">
    <property type="entry name" value="GST_C_5"/>
    <property type="match status" value="1"/>
</dbReference>
<dbReference type="Pfam" id="PF13417">
    <property type="entry name" value="GST_N_3"/>
    <property type="match status" value="1"/>
</dbReference>
<protein>
    <submittedName>
        <fullName evidence="3">Glutathione S-transferase</fullName>
    </submittedName>
</protein>
<dbReference type="InterPro" id="IPR050983">
    <property type="entry name" value="GST_Omega/HSP26"/>
</dbReference>
<dbReference type="PANTHER" id="PTHR43968">
    <property type="match status" value="1"/>
</dbReference>
<evidence type="ECO:0000259" key="2">
    <source>
        <dbReference type="PROSITE" id="PS50405"/>
    </source>
</evidence>
<accession>A0ABV3Z5V0</accession>
<dbReference type="Gene3D" id="1.20.1050.10">
    <property type="match status" value="1"/>
</dbReference>
<sequence length="208" mass="24131">MSSPILYSFRRCPYAMRARMAIAISGEHVQLREIVLRDKPDEMIEASPKATVPVLVNGDEIVDESLAVMRWALGRNDPEAWLQNADLSLIEENDGPFKHHLDRYKYSTRYEDADAEEHRSKGMEFLHKLEKRLAASPYLAGQSRGLADMAIFPFVRQFRIADMEWFDQSDIPKVQVWLKRLMESDIFLSVMKKYPTWKESGEEFAFPA</sequence>
<dbReference type="SFLD" id="SFLDS00019">
    <property type="entry name" value="Glutathione_Transferase_(cytos"/>
    <property type="match status" value="1"/>
</dbReference>
<reference evidence="3 4" key="1">
    <citation type="submission" date="2024-05" db="EMBL/GenBank/DDBJ databases">
        <title>Three bacterial strains, DH-69, EH-24, and ECK-19 isolated from coastal sediments.</title>
        <authorList>
            <person name="Ye Y.-Q."/>
            <person name="Du Z.-J."/>
        </authorList>
    </citation>
    <scope>NUCLEOTIDE SEQUENCE [LARGE SCALE GENOMIC DNA]</scope>
    <source>
        <strain evidence="3 4">ECK-19</strain>
    </source>
</reference>
<comment type="caution">
    <text evidence="3">The sequence shown here is derived from an EMBL/GenBank/DDBJ whole genome shotgun (WGS) entry which is preliminary data.</text>
</comment>
<name>A0ABV3Z5V0_9PROT</name>
<proteinExistence type="predicted"/>
<dbReference type="PROSITE" id="PS50404">
    <property type="entry name" value="GST_NTER"/>
    <property type="match status" value="1"/>
</dbReference>
<dbReference type="SUPFAM" id="SSF52833">
    <property type="entry name" value="Thioredoxin-like"/>
    <property type="match status" value="1"/>
</dbReference>
<dbReference type="InterPro" id="IPR010987">
    <property type="entry name" value="Glutathione-S-Trfase_C-like"/>
</dbReference>
<organism evidence="3 4">
    <name type="scientific">Hyphococcus lacteus</name>
    <dbReference type="NCBI Taxonomy" id="3143536"/>
    <lineage>
        <taxon>Bacteria</taxon>
        <taxon>Pseudomonadati</taxon>
        <taxon>Pseudomonadota</taxon>
        <taxon>Alphaproteobacteria</taxon>
        <taxon>Parvularculales</taxon>
        <taxon>Parvularculaceae</taxon>
        <taxon>Hyphococcus</taxon>
    </lineage>
</organism>